<sequence length="216" mass="24545">MDGLLFLSSVLLTLMNSKNEALVIPRTGSSCPNNVICPSYIVIRDKSTNGYEYRRYDESKWIGTNHIAMTLTPEDELIMRRRLDTYFVGGNAERATIDRTLPVTLRVAPNSPPDGRSVFVMLRMLPPAIHHNTPAPTADSVFIQEVPPFNAFVRRFPGRLSFSKRRQKITSLKNDIGDTSRYYQEYFLLSEFESNTAGDVNNEAWLISTEHVLQNV</sequence>
<dbReference type="Pfam" id="PF04832">
    <property type="entry name" value="SOUL"/>
    <property type="match status" value="1"/>
</dbReference>
<dbReference type="AlphaFoldDB" id="A0A210Q6X9"/>
<organism evidence="3 4">
    <name type="scientific">Mizuhopecten yessoensis</name>
    <name type="common">Japanese scallop</name>
    <name type="synonym">Patinopecten yessoensis</name>
    <dbReference type="NCBI Taxonomy" id="6573"/>
    <lineage>
        <taxon>Eukaryota</taxon>
        <taxon>Metazoa</taxon>
        <taxon>Spiralia</taxon>
        <taxon>Lophotrochozoa</taxon>
        <taxon>Mollusca</taxon>
        <taxon>Bivalvia</taxon>
        <taxon>Autobranchia</taxon>
        <taxon>Pteriomorphia</taxon>
        <taxon>Pectinida</taxon>
        <taxon>Pectinoidea</taxon>
        <taxon>Pectinidae</taxon>
        <taxon>Mizuhopecten</taxon>
    </lineage>
</organism>
<dbReference type="InterPro" id="IPR006917">
    <property type="entry name" value="SOUL_heme-bd"/>
</dbReference>
<evidence type="ECO:0000313" key="3">
    <source>
        <dbReference type="EMBL" id="OWF44497.1"/>
    </source>
</evidence>
<evidence type="ECO:0000256" key="1">
    <source>
        <dbReference type="ARBA" id="ARBA00009817"/>
    </source>
</evidence>
<dbReference type="Gene3D" id="3.20.80.10">
    <property type="entry name" value="Regulatory factor, effector binding domain"/>
    <property type="match status" value="1"/>
</dbReference>
<feature type="chain" id="PRO_5013120774" evidence="2">
    <location>
        <begin position="22"/>
        <end position="216"/>
    </location>
</feature>
<accession>A0A210Q6X9</accession>
<evidence type="ECO:0000256" key="2">
    <source>
        <dbReference type="SAM" id="SignalP"/>
    </source>
</evidence>
<keyword evidence="4" id="KW-1185">Reference proteome</keyword>
<keyword evidence="2" id="KW-0732">Signal</keyword>
<reference evidence="3 4" key="1">
    <citation type="journal article" date="2017" name="Nat. Ecol. Evol.">
        <title>Scallop genome provides insights into evolution of bilaterian karyotype and development.</title>
        <authorList>
            <person name="Wang S."/>
            <person name="Zhang J."/>
            <person name="Jiao W."/>
            <person name="Li J."/>
            <person name="Xun X."/>
            <person name="Sun Y."/>
            <person name="Guo X."/>
            <person name="Huan P."/>
            <person name="Dong B."/>
            <person name="Zhang L."/>
            <person name="Hu X."/>
            <person name="Sun X."/>
            <person name="Wang J."/>
            <person name="Zhao C."/>
            <person name="Wang Y."/>
            <person name="Wang D."/>
            <person name="Huang X."/>
            <person name="Wang R."/>
            <person name="Lv J."/>
            <person name="Li Y."/>
            <person name="Zhang Z."/>
            <person name="Liu B."/>
            <person name="Lu W."/>
            <person name="Hui Y."/>
            <person name="Liang J."/>
            <person name="Zhou Z."/>
            <person name="Hou R."/>
            <person name="Li X."/>
            <person name="Liu Y."/>
            <person name="Li H."/>
            <person name="Ning X."/>
            <person name="Lin Y."/>
            <person name="Zhao L."/>
            <person name="Xing Q."/>
            <person name="Dou J."/>
            <person name="Li Y."/>
            <person name="Mao J."/>
            <person name="Guo H."/>
            <person name="Dou H."/>
            <person name="Li T."/>
            <person name="Mu C."/>
            <person name="Jiang W."/>
            <person name="Fu Q."/>
            <person name="Fu X."/>
            <person name="Miao Y."/>
            <person name="Liu J."/>
            <person name="Yu Q."/>
            <person name="Li R."/>
            <person name="Liao H."/>
            <person name="Li X."/>
            <person name="Kong Y."/>
            <person name="Jiang Z."/>
            <person name="Chourrout D."/>
            <person name="Li R."/>
            <person name="Bao Z."/>
        </authorList>
    </citation>
    <scope>NUCLEOTIDE SEQUENCE [LARGE SCALE GENOMIC DNA]</scope>
    <source>
        <strain evidence="3 4">PY_sf001</strain>
    </source>
</reference>
<dbReference type="SUPFAM" id="SSF55136">
    <property type="entry name" value="Probable bacterial effector-binding domain"/>
    <property type="match status" value="1"/>
</dbReference>
<comment type="similarity">
    <text evidence="1">Belongs to the HEBP family.</text>
</comment>
<dbReference type="Proteomes" id="UP000242188">
    <property type="component" value="Unassembled WGS sequence"/>
</dbReference>
<dbReference type="PANTHER" id="PTHR11220:SF73">
    <property type="entry name" value="HEME-BINDING PROTEIN 2"/>
    <property type="match status" value="1"/>
</dbReference>
<evidence type="ECO:0000313" key="4">
    <source>
        <dbReference type="Proteomes" id="UP000242188"/>
    </source>
</evidence>
<proteinExistence type="inferred from homology"/>
<comment type="caution">
    <text evidence="3">The sequence shown here is derived from an EMBL/GenBank/DDBJ whole genome shotgun (WGS) entry which is preliminary data.</text>
</comment>
<protein>
    <submittedName>
        <fullName evidence="3">Heme-binding protein 2</fullName>
    </submittedName>
</protein>
<feature type="signal peptide" evidence="2">
    <location>
        <begin position="1"/>
        <end position="21"/>
    </location>
</feature>
<dbReference type="InterPro" id="IPR011256">
    <property type="entry name" value="Reg_factor_effector_dom_sf"/>
</dbReference>
<name>A0A210Q6X9_MIZYE</name>
<dbReference type="PANTHER" id="PTHR11220">
    <property type="entry name" value="HEME-BINDING PROTEIN-RELATED"/>
    <property type="match status" value="1"/>
</dbReference>
<gene>
    <name evidence="3" type="ORF">KP79_PYT15115</name>
</gene>
<dbReference type="EMBL" id="NEDP02004772">
    <property type="protein sequence ID" value="OWF44497.1"/>
    <property type="molecule type" value="Genomic_DNA"/>
</dbReference>
<dbReference type="OrthoDB" id="6424451at2759"/>